<organism evidence="2">
    <name type="scientific">freshwater metagenome</name>
    <dbReference type="NCBI Taxonomy" id="449393"/>
    <lineage>
        <taxon>unclassified sequences</taxon>
        <taxon>metagenomes</taxon>
        <taxon>ecological metagenomes</taxon>
    </lineage>
</organism>
<keyword evidence="1" id="KW-0472">Membrane</keyword>
<keyword evidence="1" id="KW-1133">Transmembrane helix</keyword>
<accession>A0A6J6M7N3</accession>
<dbReference type="EMBL" id="CAEZWQ010000119">
    <property type="protein sequence ID" value="CAB4668725.1"/>
    <property type="molecule type" value="Genomic_DNA"/>
</dbReference>
<sequence>MAAKTNTLWSFAMAIVVLASVIYVNLYTGNAATDSILVPGVKILSSERVAAAKVVVNSD</sequence>
<feature type="transmembrane region" description="Helical" evidence="1">
    <location>
        <begin position="7"/>
        <end position="26"/>
    </location>
</feature>
<gene>
    <name evidence="2" type="ORF">UFOPK2275_00941</name>
</gene>
<proteinExistence type="predicted"/>
<keyword evidence="1" id="KW-0812">Transmembrane</keyword>
<evidence type="ECO:0000313" key="2">
    <source>
        <dbReference type="EMBL" id="CAB4668725.1"/>
    </source>
</evidence>
<evidence type="ECO:0000256" key="1">
    <source>
        <dbReference type="SAM" id="Phobius"/>
    </source>
</evidence>
<reference evidence="2" key="1">
    <citation type="submission" date="2020-05" db="EMBL/GenBank/DDBJ databases">
        <authorList>
            <person name="Chiriac C."/>
            <person name="Salcher M."/>
            <person name="Ghai R."/>
            <person name="Kavagutti S V."/>
        </authorList>
    </citation>
    <scope>NUCLEOTIDE SEQUENCE</scope>
</reference>
<protein>
    <submittedName>
        <fullName evidence="2">Unannotated protein</fullName>
    </submittedName>
</protein>
<dbReference type="AlphaFoldDB" id="A0A6J6M7N3"/>
<name>A0A6J6M7N3_9ZZZZ</name>